<keyword evidence="2" id="KW-1185">Reference proteome</keyword>
<dbReference type="AlphaFoldDB" id="W4MEY8"/>
<dbReference type="Proteomes" id="UP000019140">
    <property type="component" value="Unassembled WGS sequence"/>
</dbReference>
<gene>
    <name evidence="1" type="ORF">ETSY2_03455</name>
</gene>
<organism evidence="1 2">
    <name type="scientific">Candidatus Entotheonella gemina</name>
    <dbReference type="NCBI Taxonomy" id="1429439"/>
    <lineage>
        <taxon>Bacteria</taxon>
        <taxon>Pseudomonadati</taxon>
        <taxon>Nitrospinota/Tectimicrobiota group</taxon>
        <taxon>Candidatus Tectimicrobiota</taxon>
        <taxon>Candidatus Entotheonellia</taxon>
        <taxon>Candidatus Entotheonellales</taxon>
        <taxon>Candidatus Entotheonellaceae</taxon>
        <taxon>Candidatus Entotheonella</taxon>
    </lineage>
</organism>
<evidence type="ECO:0000313" key="1">
    <source>
        <dbReference type="EMBL" id="ETX08768.1"/>
    </source>
</evidence>
<reference evidence="1 2" key="1">
    <citation type="journal article" date="2014" name="Nature">
        <title>An environmental bacterial taxon with a large and distinct metabolic repertoire.</title>
        <authorList>
            <person name="Wilson M.C."/>
            <person name="Mori T."/>
            <person name="Ruckert C."/>
            <person name="Uria A.R."/>
            <person name="Helf M.J."/>
            <person name="Takada K."/>
            <person name="Gernert C."/>
            <person name="Steffens U.A."/>
            <person name="Heycke N."/>
            <person name="Schmitt S."/>
            <person name="Rinke C."/>
            <person name="Helfrich E.J."/>
            <person name="Brachmann A.O."/>
            <person name="Gurgui C."/>
            <person name="Wakimoto T."/>
            <person name="Kracht M."/>
            <person name="Crusemann M."/>
            <person name="Hentschel U."/>
            <person name="Abe I."/>
            <person name="Matsunaga S."/>
            <person name="Kalinowski J."/>
            <person name="Takeyama H."/>
            <person name="Piel J."/>
        </authorList>
    </citation>
    <scope>NUCLEOTIDE SEQUENCE [LARGE SCALE GENOMIC DNA]</scope>
    <source>
        <strain evidence="2">TSY2</strain>
    </source>
</reference>
<protein>
    <submittedName>
        <fullName evidence="1">Uncharacterized protein</fullName>
    </submittedName>
</protein>
<comment type="caution">
    <text evidence="1">The sequence shown here is derived from an EMBL/GenBank/DDBJ whole genome shotgun (WGS) entry which is preliminary data.</text>
</comment>
<dbReference type="HOGENOM" id="CLU_942284_0_0_7"/>
<evidence type="ECO:0000313" key="2">
    <source>
        <dbReference type="Proteomes" id="UP000019140"/>
    </source>
</evidence>
<sequence>MLPQTQKTAQYRRLSGSVVLACVWLYVVPGQAWALETARELVMRGDQLLHQARAEPEGKPREQRLSQAVDAFSKAYGLGRRQAKMHALVGVAQGYLLMRQAPSHFPFLWSAPPLKRAEKSLQHVLALAPNQAAANLLMGIALWRRAELATSSAELRGRSEHYLRQAARAGMNVQLPASEPAPGRFAIGDTILALQYADARGTGRIEDLIFIYTRQPETHCYGMVVSDGTAYPLVSDADTGRMASTAALSALDVVLQTAGHPLITLMWEAEGSPNRVQFQWNGTSFEALQAAAAHQ</sequence>
<proteinExistence type="predicted"/>
<name>W4MEY8_9BACT</name>
<dbReference type="EMBL" id="AZHX01000138">
    <property type="protein sequence ID" value="ETX08768.1"/>
    <property type="molecule type" value="Genomic_DNA"/>
</dbReference>
<accession>W4MEY8</accession>